<dbReference type="Pfam" id="PF01212">
    <property type="entry name" value="Beta_elim_lyase"/>
    <property type="match status" value="1"/>
</dbReference>
<dbReference type="AlphaFoldDB" id="A0A2C5YKU1"/>
<dbReference type="InterPro" id="IPR015424">
    <property type="entry name" value="PyrdxlP-dep_Trfase"/>
</dbReference>
<dbReference type="Gene3D" id="3.90.1150.10">
    <property type="entry name" value="Aspartate Aminotransferase, domain 1"/>
    <property type="match status" value="1"/>
</dbReference>
<feature type="domain" description="Aromatic amino acid beta-eliminating lyase/threonine aldolase" evidence="6">
    <location>
        <begin position="61"/>
        <end position="350"/>
    </location>
</feature>
<dbReference type="PANTHER" id="PTHR48097">
    <property type="entry name" value="L-THREONINE ALDOLASE-RELATED"/>
    <property type="match status" value="1"/>
</dbReference>
<sequence>MQRLRQHAHRLRVRPLRQPVSPPLLRHRVRSTVAMGCGTVTGEDEEVPSTWIGVDGPGSLDLRSDVVTTPTPAMLAAVRSCSLLDDVFCEDPTTAQLEAHVAALTGKEAGLFVLSGTMGNQLALRSLLVRPPHGVLCDQRSHIVQHEAGGVSSLTGASVVSVVPGNGKHLTLSDVSAHVALGDDVHSCPTRVIGLENTLHGLVMPLSETRLIADLARQHGIKMHLDGARLWEAVVAGAGSLVDFCSLFDTISLCFSKGLGAPAGSVLVASSEIIKHARWVRKSLGGGLRQSGVVAAAARVAVDETFGKTGDGADGLLGASHDVAKRVEALWTARGGSLVYPVHTNMCWLDLDGAGCSPERFIEMGADEGLKLSGGRLVTHYQIAQRADDVVARLGRVFDRVFAEAG</sequence>
<dbReference type="FunFam" id="3.40.640.10:FF:000030">
    <property type="entry name" value="Low-specificity L-threonine aldolase"/>
    <property type="match status" value="1"/>
</dbReference>
<dbReference type="InterPro" id="IPR015422">
    <property type="entry name" value="PyrdxlP-dep_Trfase_small"/>
</dbReference>
<evidence type="ECO:0000313" key="8">
    <source>
        <dbReference type="Proteomes" id="UP000226431"/>
    </source>
</evidence>
<keyword evidence="4" id="KW-0456">Lyase</keyword>
<dbReference type="PIRSF" id="PIRSF017617">
    <property type="entry name" value="Thr_aldolase"/>
    <property type="match status" value="1"/>
</dbReference>
<dbReference type="Gene3D" id="3.40.640.10">
    <property type="entry name" value="Type I PLP-dependent aspartate aminotransferase-like (Major domain)"/>
    <property type="match status" value="1"/>
</dbReference>
<comment type="caution">
    <text evidence="7">The sequence shown here is derived from an EMBL/GenBank/DDBJ whole genome shotgun (WGS) entry which is preliminary data.</text>
</comment>
<dbReference type="InterPro" id="IPR001597">
    <property type="entry name" value="ArAA_b-elim_lyase/Thr_aldolase"/>
</dbReference>
<dbReference type="InterPro" id="IPR023603">
    <property type="entry name" value="Low_specificity_L-TA-like"/>
</dbReference>
<evidence type="ECO:0000256" key="5">
    <source>
        <dbReference type="PIRSR" id="PIRSR017617-1"/>
    </source>
</evidence>
<dbReference type="GO" id="GO:0006545">
    <property type="term" value="P:glycine biosynthetic process"/>
    <property type="evidence" value="ECO:0007669"/>
    <property type="project" value="TreeGrafter"/>
</dbReference>
<feature type="modified residue" description="N6-(pyridoxal phosphate)lysine" evidence="5">
    <location>
        <position position="257"/>
    </location>
</feature>
<evidence type="ECO:0000256" key="1">
    <source>
        <dbReference type="ARBA" id="ARBA00001933"/>
    </source>
</evidence>
<dbReference type="OrthoDB" id="10261951at2759"/>
<gene>
    <name evidence="7" type="ORF">CDD80_7606</name>
</gene>
<evidence type="ECO:0000259" key="6">
    <source>
        <dbReference type="Pfam" id="PF01212"/>
    </source>
</evidence>
<dbReference type="GO" id="GO:0006567">
    <property type="term" value="P:L-threonine catabolic process"/>
    <property type="evidence" value="ECO:0007669"/>
    <property type="project" value="TreeGrafter"/>
</dbReference>
<evidence type="ECO:0000256" key="2">
    <source>
        <dbReference type="ARBA" id="ARBA00006966"/>
    </source>
</evidence>
<dbReference type="PANTHER" id="PTHR48097:SF9">
    <property type="entry name" value="L-THREONINE ALDOLASE"/>
    <property type="match status" value="1"/>
</dbReference>
<dbReference type="NCBIfam" id="NF041359">
    <property type="entry name" value="GntG_guanitoxin"/>
    <property type="match status" value="1"/>
</dbReference>
<evidence type="ECO:0000313" key="7">
    <source>
        <dbReference type="EMBL" id="PHH68326.1"/>
    </source>
</evidence>
<protein>
    <recommendedName>
        <fullName evidence="6">Aromatic amino acid beta-eliminating lyase/threonine aldolase domain-containing protein</fullName>
    </recommendedName>
</protein>
<proteinExistence type="inferred from homology"/>
<dbReference type="Proteomes" id="UP000226431">
    <property type="component" value="Unassembled WGS sequence"/>
</dbReference>
<keyword evidence="8" id="KW-1185">Reference proteome</keyword>
<comment type="cofactor">
    <cofactor evidence="1">
        <name>pyridoxal 5'-phosphate</name>
        <dbReference type="ChEBI" id="CHEBI:597326"/>
    </cofactor>
</comment>
<evidence type="ECO:0000256" key="4">
    <source>
        <dbReference type="ARBA" id="ARBA00023239"/>
    </source>
</evidence>
<reference evidence="7 8" key="1">
    <citation type="submission" date="2017-06" db="EMBL/GenBank/DDBJ databases">
        <title>Ant-infecting Ophiocordyceps genomes reveal a high diversity of potential behavioral manipulation genes and a possible major role for enterotoxins.</title>
        <authorList>
            <person name="De Bekker C."/>
            <person name="Evans H.C."/>
            <person name="Brachmann A."/>
            <person name="Hughes D.P."/>
        </authorList>
    </citation>
    <scope>NUCLEOTIDE SEQUENCE [LARGE SCALE GENOMIC DNA]</scope>
    <source>
        <strain evidence="7 8">Map16</strain>
    </source>
</reference>
<dbReference type="InterPro" id="IPR015421">
    <property type="entry name" value="PyrdxlP-dep_Trfase_major"/>
</dbReference>
<keyword evidence="3" id="KW-0663">Pyridoxal phosphate</keyword>
<dbReference type="STRING" id="2004952.A0A2C5YKU1"/>
<dbReference type="GO" id="GO:0005829">
    <property type="term" value="C:cytosol"/>
    <property type="evidence" value="ECO:0007669"/>
    <property type="project" value="TreeGrafter"/>
</dbReference>
<organism evidence="7 8">
    <name type="scientific">Ophiocordyceps camponoti-rufipedis</name>
    <dbReference type="NCBI Taxonomy" id="2004952"/>
    <lineage>
        <taxon>Eukaryota</taxon>
        <taxon>Fungi</taxon>
        <taxon>Dikarya</taxon>
        <taxon>Ascomycota</taxon>
        <taxon>Pezizomycotina</taxon>
        <taxon>Sordariomycetes</taxon>
        <taxon>Hypocreomycetidae</taxon>
        <taxon>Hypocreales</taxon>
        <taxon>Ophiocordycipitaceae</taxon>
        <taxon>Ophiocordyceps</taxon>
    </lineage>
</organism>
<comment type="similarity">
    <text evidence="2">Belongs to the threonine aldolase family.</text>
</comment>
<dbReference type="SUPFAM" id="SSF53383">
    <property type="entry name" value="PLP-dependent transferases"/>
    <property type="match status" value="1"/>
</dbReference>
<name>A0A2C5YKU1_9HYPO</name>
<dbReference type="GO" id="GO:0008732">
    <property type="term" value="F:L-allo-threonine aldolase activity"/>
    <property type="evidence" value="ECO:0007669"/>
    <property type="project" value="TreeGrafter"/>
</dbReference>
<evidence type="ECO:0000256" key="3">
    <source>
        <dbReference type="ARBA" id="ARBA00022898"/>
    </source>
</evidence>
<accession>A0A2C5YKU1</accession>
<dbReference type="EMBL" id="NJES01000992">
    <property type="protein sequence ID" value="PHH68326.1"/>
    <property type="molecule type" value="Genomic_DNA"/>
</dbReference>